<organism evidence="1 2">
    <name type="scientific">Mumia zhuanghuii</name>
    <dbReference type="NCBI Taxonomy" id="2585211"/>
    <lineage>
        <taxon>Bacteria</taxon>
        <taxon>Bacillati</taxon>
        <taxon>Actinomycetota</taxon>
        <taxon>Actinomycetes</taxon>
        <taxon>Propionibacteriales</taxon>
        <taxon>Nocardioidaceae</taxon>
        <taxon>Mumia</taxon>
    </lineage>
</organism>
<proteinExistence type="predicted"/>
<sequence length="94" mass="10691">MQLLLVWPPLLAVGPQGVVLVGMPQLQPRLLRSRLSKGRSLRGRWLPLPLPVLLRRRGRLTVRRRGFLPPAGSLGVAQWWRLPCCMLDLVPRQC</sequence>
<comment type="caution">
    <text evidence="1">The sequence shown here is derived from an EMBL/GenBank/DDBJ whole genome shotgun (WGS) entry which is preliminary data.</text>
</comment>
<dbReference type="Proteomes" id="UP000306740">
    <property type="component" value="Unassembled WGS sequence"/>
</dbReference>
<dbReference type="EMBL" id="VDFR01000220">
    <property type="protein sequence ID" value="TNC30228.1"/>
    <property type="molecule type" value="Genomic_DNA"/>
</dbReference>
<gene>
    <name evidence="1" type="ORF">FHE65_32945</name>
</gene>
<name>A0A5C4M8U8_9ACTN</name>
<accession>A0A5C4M8U8</accession>
<evidence type="ECO:0000313" key="1">
    <source>
        <dbReference type="EMBL" id="TNC30228.1"/>
    </source>
</evidence>
<protein>
    <submittedName>
        <fullName evidence="1">Uncharacterized protein</fullName>
    </submittedName>
</protein>
<evidence type="ECO:0000313" key="2">
    <source>
        <dbReference type="Proteomes" id="UP000306740"/>
    </source>
</evidence>
<dbReference type="RefSeq" id="WP_139107267.1">
    <property type="nucleotide sequence ID" value="NZ_VDFR01000220.1"/>
</dbReference>
<reference evidence="1 2" key="1">
    <citation type="submission" date="2019-05" db="EMBL/GenBank/DDBJ databases">
        <title>Mumia sp. nov., isolated from the intestinal contents of plateau pika (Ochotona curzoniae) in the Qinghai-Tibet plateau of China.</title>
        <authorList>
            <person name="Tian Z."/>
        </authorList>
    </citation>
    <scope>NUCLEOTIDE SEQUENCE [LARGE SCALE GENOMIC DNA]</scope>
    <source>
        <strain evidence="2">527</strain>
    </source>
</reference>
<dbReference type="AlphaFoldDB" id="A0A5C4M8U8"/>